<sequence>MESREVINQLSNTHRIGTLIHIRSTSLMFYECHRVEVRVDWVPGHAGIIGNKAVHTLASESENDRSVPDSEIVPAPDDPDQASRISAAKLD</sequence>
<evidence type="ECO:0000313" key="3">
    <source>
        <dbReference type="EnsemblMetazoa" id="ISCW009799-PA"/>
    </source>
</evidence>
<evidence type="ECO:0000256" key="1">
    <source>
        <dbReference type="SAM" id="MobiDB-lite"/>
    </source>
</evidence>
<dbReference type="HOGENOM" id="CLU_2429523_0_0_1"/>
<keyword evidence="4" id="KW-1185">Reference proteome</keyword>
<accession>B7Q3S0</accession>
<dbReference type="VEuPathDB" id="VectorBase:ISCW009799"/>
<reference evidence="3" key="2">
    <citation type="submission" date="2020-05" db="UniProtKB">
        <authorList>
            <consortium name="EnsemblMetazoa"/>
        </authorList>
    </citation>
    <scope>IDENTIFICATION</scope>
    <source>
        <strain evidence="3">wikel</strain>
    </source>
</reference>
<dbReference type="Proteomes" id="UP000001555">
    <property type="component" value="Unassembled WGS sequence"/>
</dbReference>
<dbReference type="VEuPathDB" id="VectorBase:ISCI009799"/>
<reference evidence="2 4" key="1">
    <citation type="submission" date="2008-03" db="EMBL/GenBank/DDBJ databases">
        <title>Annotation of Ixodes scapularis.</title>
        <authorList>
            <consortium name="Ixodes scapularis Genome Project Consortium"/>
            <person name="Caler E."/>
            <person name="Hannick L.I."/>
            <person name="Bidwell S."/>
            <person name="Joardar V."/>
            <person name="Thiagarajan M."/>
            <person name="Amedeo P."/>
            <person name="Galinsky K.J."/>
            <person name="Schobel S."/>
            <person name="Inman J."/>
            <person name="Hostetler J."/>
            <person name="Miller J."/>
            <person name="Hammond M."/>
            <person name="Megy K."/>
            <person name="Lawson D."/>
            <person name="Kodira C."/>
            <person name="Sutton G."/>
            <person name="Meyer J."/>
            <person name="Hill C.A."/>
            <person name="Birren B."/>
            <person name="Nene V."/>
            <person name="Collins F."/>
            <person name="Alarcon-Chaidez F."/>
            <person name="Wikel S."/>
            <person name="Strausberg R."/>
        </authorList>
    </citation>
    <scope>NUCLEOTIDE SEQUENCE [LARGE SCALE GENOMIC DNA]</scope>
    <source>
        <strain evidence="4">Wikel</strain>
        <strain evidence="2">Wikel colony</strain>
    </source>
</reference>
<dbReference type="InParanoid" id="B7Q3S0"/>
<protein>
    <submittedName>
        <fullName evidence="2 3">Uncharacterized protein</fullName>
    </submittedName>
</protein>
<evidence type="ECO:0000313" key="2">
    <source>
        <dbReference type="EMBL" id="EEC13492.1"/>
    </source>
</evidence>
<evidence type="ECO:0000313" key="4">
    <source>
        <dbReference type="Proteomes" id="UP000001555"/>
    </source>
</evidence>
<dbReference type="Gene3D" id="3.30.420.10">
    <property type="entry name" value="Ribonuclease H-like superfamily/Ribonuclease H"/>
    <property type="match status" value="1"/>
</dbReference>
<dbReference type="EnsemblMetazoa" id="ISCW009799-RA">
    <property type="protein sequence ID" value="ISCW009799-PA"/>
    <property type="gene ID" value="ISCW009799"/>
</dbReference>
<dbReference type="EMBL" id="ABJB010653697">
    <property type="status" value="NOT_ANNOTATED_CDS"/>
    <property type="molecule type" value="Genomic_DNA"/>
</dbReference>
<dbReference type="InterPro" id="IPR036397">
    <property type="entry name" value="RNaseH_sf"/>
</dbReference>
<dbReference type="GO" id="GO:0003676">
    <property type="term" value="F:nucleic acid binding"/>
    <property type="evidence" value="ECO:0007669"/>
    <property type="project" value="InterPro"/>
</dbReference>
<feature type="region of interest" description="Disordered" evidence="1">
    <location>
        <begin position="59"/>
        <end position="91"/>
    </location>
</feature>
<dbReference type="EMBL" id="DS851699">
    <property type="protein sequence ID" value="EEC13492.1"/>
    <property type="molecule type" value="Genomic_DNA"/>
</dbReference>
<dbReference type="SUPFAM" id="SSF53098">
    <property type="entry name" value="Ribonuclease H-like"/>
    <property type="match status" value="1"/>
</dbReference>
<name>B7Q3S0_IXOSC</name>
<dbReference type="InterPro" id="IPR012337">
    <property type="entry name" value="RNaseH-like_sf"/>
</dbReference>
<gene>
    <name evidence="2" type="ORF">IscW_ISCW009799</name>
</gene>
<dbReference type="PaxDb" id="6945-B7Q3S0"/>
<dbReference type="AlphaFoldDB" id="B7Q3S0"/>
<proteinExistence type="predicted"/>
<organism>
    <name type="scientific">Ixodes scapularis</name>
    <name type="common">Black-legged tick</name>
    <name type="synonym">Deer tick</name>
    <dbReference type="NCBI Taxonomy" id="6945"/>
    <lineage>
        <taxon>Eukaryota</taxon>
        <taxon>Metazoa</taxon>
        <taxon>Ecdysozoa</taxon>
        <taxon>Arthropoda</taxon>
        <taxon>Chelicerata</taxon>
        <taxon>Arachnida</taxon>
        <taxon>Acari</taxon>
        <taxon>Parasitiformes</taxon>
        <taxon>Ixodida</taxon>
        <taxon>Ixodoidea</taxon>
        <taxon>Ixodidae</taxon>
        <taxon>Ixodinae</taxon>
        <taxon>Ixodes</taxon>
    </lineage>
</organism>